<keyword evidence="1" id="KW-0472">Membrane</keyword>
<sequence length="194" mass="21026">MKKTWIIFAGSLIIIVFNVAVVMFVRSKYTVQNATSRSVATNRQSGAAVPTTAPLTIRLTLVPQPLLLTTSSVTQAYFSVDGPVALLGFDLILNYNPQEVEVTAARAGEYFPQAREFVKKIENDRGTALLTFGSMNLDAQTRNRQSPVAVISVIGKIPGVQGKITIDSKSLASDTVNNRVNFVPAGDFVYTISK</sequence>
<name>A0A1F5Z886_9BACT</name>
<dbReference type="EMBL" id="MFJC01000056">
    <property type="protein sequence ID" value="OGG08646.1"/>
    <property type="molecule type" value="Genomic_DNA"/>
</dbReference>
<gene>
    <name evidence="2" type="ORF">A2154_00770</name>
</gene>
<comment type="caution">
    <text evidence="2">The sequence shown here is derived from an EMBL/GenBank/DDBJ whole genome shotgun (WGS) entry which is preliminary data.</text>
</comment>
<reference evidence="2 3" key="1">
    <citation type="journal article" date="2016" name="Nat. Commun.">
        <title>Thousands of microbial genomes shed light on interconnected biogeochemical processes in an aquifer system.</title>
        <authorList>
            <person name="Anantharaman K."/>
            <person name="Brown C.T."/>
            <person name="Hug L.A."/>
            <person name="Sharon I."/>
            <person name="Castelle C.J."/>
            <person name="Probst A.J."/>
            <person name="Thomas B.C."/>
            <person name="Singh A."/>
            <person name="Wilkins M.J."/>
            <person name="Karaoz U."/>
            <person name="Brodie E.L."/>
            <person name="Williams K.H."/>
            <person name="Hubbard S.S."/>
            <person name="Banfield J.F."/>
        </authorList>
    </citation>
    <scope>NUCLEOTIDE SEQUENCE [LARGE SCALE GENOMIC DNA]</scope>
</reference>
<evidence type="ECO:0000313" key="2">
    <source>
        <dbReference type="EMBL" id="OGG08646.1"/>
    </source>
</evidence>
<evidence type="ECO:0000313" key="3">
    <source>
        <dbReference type="Proteomes" id="UP000176854"/>
    </source>
</evidence>
<dbReference type="STRING" id="1798373.A2154_00770"/>
<accession>A0A1F5Z886</accession>
<evidence type="ECO:0008006" key="4">
    <source>
        <dbReference type="Google" id="ProtNLM"/>
    </source>
</evidence>
<organism evidence="2 3">
    <name type="scientific">Candidatus Gottesmanbacteria bacterium RBG_16_43_7</name>
    <dbReference type="NCBI Taxonomy" id="1798373"/>
    <lineage>
        <taxon>Bacteria</taxon>
        <taxon>Candidatus Gottesmaniibacteriota</taxon>
    </lineage>
</organism>
<protein>
    <recommendedName>
        <fullName evidence="4">Cohesin domain-containing protein</fullName>
    </recommendedName>
</protein>
<dbReference type="AlphaFoldDB" id="A0A1F5Z886"/>
<dbReference type="Proteomes" id="UP000176854">
    <property type="component" value="Unassembled WGS sequence"/>
</dbReference>
<keyword evidence="1" id="KW-0812">Transmembrane</keyword>
<evidence type="ECO:0000256" key="1">
    <source>
        <dbReference type="SAM" id="Phobius"/>
    </source>
</evidence>
<proteinExistence type="predicted"/>
<feature type="transmembrane region" description="Helical" evidence="1">
    <location>
        <begin position="6"/>
        <end position="25"/>
    </location>
</feature>
<keyword evidence="1" id="KW-1133">Transmembrane helix</keyword>